<dbReference type="AlphaFoldDB" id="A0A8H6N9F0"/>
<accession>A0A8H6N9F0</accession>
<evidence type="ECO:0000256" key="1">
    <source>
        <dbReference type="SAM" id="SignalP"/>
    </source>
</evidence>
<dbReference type="Proteomes" id="UP000654918">
    <property type="component" value="Unassembled WGS sequence"/>
</dbReference>
<reference evidence="2" key="1">
    <citation type="journal article" date="2020" name="Phytopathology">
        <title>Genome Sequence Resources of Colletotrichum truncatum, C. plurivorum, C. musicola, and C. sojae: Four Species Pathogenic to Soybean (Glycine max).</title>
        <authorList>
            <person name="Rogerio F."/>
            <person name="Boufleur T.R."/>
            <person name="Ciampi-Guillardi M."/>
            <person name="Sukno S.A."/>
            <person name="Thon M.R."/>
            <person name="Massola Junior N.S."/>
            <person name="Baroncelli R."/>
        </authorList>
    </citation>
    <scope>NUCLEOTIDE SEQUENCE</scope>
    <source>
        <strain evidence="2">LFN00145</strain>
    </source>
</reference>
<dbReference type="EMBL" id="WIGO01000177">
    <property type="protein sequence ID" value="KAF6825242.1"/>
    <property type="molecule type" value="Genomic_DNA"/>
</dbReference>
<comment type="caution">
    <text evidence="2">The sequence shown here is derived from an EMBL/GenBank/DDBJ whole genome shotgun (WGS) entry which is preliminary data.</text>
</comment>
<protein>
    <submittedName>
        <fullName evidence="2">Uncharacterized protein</fullName>
    </submittedName>
</protein>
<keyword evidence="3" id="KW-1185">Reference proteome</keyword>
<proteinExistence type="predicted"/>
<gene>
    <name evidence="2" type="ORF">CPLU01_10368</name>
</gene>
<organism evidence="2 3">
    <name type="scientific">Colletotrichum plurivorum</name>
    <dbReference type="NCBI Taxonomy" id="2175906"/>
    <lineage>
        <taxon>Eukaryota</taxon>
        <taxon>Fungi</taxon>
        <taxon>Dikarya</taxon>
        <taxon>Ascomycota</taxon>
        <taxon>Pezizomycotina</taxon>
        <taxon>Sordariomycetes</taxon>
        <taxon>Hypocreomycetidae</taxon>
        <taxon>Glomerellales</taxon>
        <taxon>Glomerellaceae</taxon>
        <taxon>Colletotrichum</taxon>
        <taxon>Colletotrichum orchidearum species complex</taxon>
    </lineage>
</organism>
<sequence>MHFATVLLAAIACATGVSADLHYRAWCADKEYDGLQESNPANNDATDKACVRYRNRNTGNKQWDKCPDCTASFRGDLRVCNSAGKHIGGDEWNYYCRQVGADKGMAS</sequence>
<feature type="chain" id="PRO_5034183782" evidence="1">
    <location>
        <begin position="20"/>
        <end position="107"/>
    </location>
</feature>
<keyword evidence="1" id="KW-0732">Signal</keyword>
<name>A0A8H6N9F0_9PEZI</name>
<evidence type="ECO:0000313" key="2">
    <source>
        <dbReference type="EMBL" id="KAF6825242.1"/>
    </source>
</evidence>
<feature type="signal peptide" evidence="1">
    <location>
        <begin position="1"/>
        <end position="19"/>
    </location>
</feature>
<evidence type="ECO:0000313" key="3">
    <source>
        <dbReference type="Proteomes" id="UP000654918"/>
    </source>
</evidence>